<name>A0A2C9W6R6_MANES</name>
<protein>
    <submittedName>
        <fullName evidence="1">Uncharacterized protein</fullName>
    </submittedName>
</protein>
<sequence>MIELGRRNKTSITSGSWFLVAIVFTSPPADKLRPR</sequence>
<dbReference type="AlphaFoldDB" id="A0A2C9W6R6"/>
<reference evidence="1" key="1">
    <citation type="submission" date="2016-02" db="EMBL/GenBank/DDBJ databases">
        <title>WGS assembly of Manihot esculenta.</title>
        <authorList>
            <person name="Bredeson J.V."/>
            <person name="Prochnik S.E."/>
            <person name="Lyons J.B."/>
            <person name="Schmutz J."/>
            <person name="Grimwood J."/>
            <person name="Vrebalov J."/>
            <person name="Bart R.S."/>
            <person name="Amuge T."/>
            <person name="Ferguson M.E."/>
            <person name="Green R."/>
            <person name="Putnam N."/>
            <person name="Stites J."/>
            <person name="Rounsley S."/>
            <person name="Rokhsar D.S."/>
        </authorList>
    </citation>
    <scope>NUCLEOTIDE SEQUENCE [LARGE SCALE GENOMIC DNA]</scope>
    <source>
        <tissue evidence="1">Leaf</tissue>
    </source>
</reference>
<evidence type="ECO:0000313" key="1">
    <source>
        <dbReference type="EMBL" id="OAY54369.1"/>
    </source>
</evidence>
<accession>A0A2C9W6R6</accession>
<dbReference type="EMBL" id="CM004389">
    <property type="protein sequence ID" value="OAY54369.1"/>
    <property type="molecule type" value="Genomic_DNA"/>
</dbReference>
<organism evidence="1">
    <name type="scientific">Manihot esculenta</name>
    <name type="common">Cassava</name>
    <name type="synonym">Jatropha manihot</name>
    <dbReference type="NCBI Taxonomy" id="3983"/>
    <lineage>
        <taxon>Eukaryota</taxon>
        <taxon>Viridiplantae</taxon>
        <taxon>Streptophyta</taxon>
        <taxon>Embryophyta</taxon>
        <taxon>Tracheophyta</taxon>
        <taxon>Spermatophyta</taxon>
        <taxon>Magnoliopsida</taxon>
        <taxon>eudicotyledons</taxon>
        <taxon>Gunneridae</taxon>
        <taxon>Pentapetalae</taxon>
        <taxon>rosids</taxon>
        <taxon>fabids</taxon>
        <taxon>Malpighiales</taxon>
        <taxon>Euphorbiaceae</taxon>
        <taxon>Crotonoideae</taxon>
        <taxon>Manihoteae</taxon>
        <taxon>Manihot</taxon>
    </lineage>
</organism>
<proteinExistence type="predicted"/>
<gene>
    <name evidence="1" type="ORF">MANES_03G069200</name>
</gene>